<feature type="region of interest" description="Disordered" evidence="1">
    <location>
        <begin position="13"/>
        <end position="58"/>
    </location>
</feature>
<dbReference type="EMBL" id="JALJOR010000010">
    <property type="protein sequence ID" value="KAK9810426.1"/>
    <property type="molecule type" value="Genomic_DNA"/>
</dbReference>
<organism evidence="2 3">
    <name type="scientific">[Myrmecia] bisecta</name>
    <dbReference type="NCBI Taxonomy" id="41462"/>
    <lineage>
        <taxon>Eukaryota</taxon>
        <taxon>Viridiplantae</taxon>
        <taxon>Chlorophyta</taxon>
        <taxon>core chlorophytes</taxon>
        <taxon>Trebouxiophyceae</taxon>
        <taxon>Trebouxiales</taxon>
        <taxon>Trebouxiaceae</taxon>
        <taxon>Myrmecia</taxon>
    </lineage>
</organism>
<gene>
    <name evidence="2" type="ORF">WJX72_010496</name>
</gene>
<protein>
    <submittedName>
        <fullName evidence="2">Uncharacterized protein</fullName>
    </submittedName>
</protein>
<keyword evidence="3" id="KW-1185">Reference proteome</keyword>
<evidence type="ECO:0000256" key="1">
    <source>
        <dbReference type="SAM" id="MobiDB-lite"/>
    </source>
</evidence>
<evidence type="ECO:0000313" key="3">
    <source>
        <dbReference type="Proteomes" id="UP001489004"/>
    </source>
</evidence>
<dbReference type="Proteomes" id="UP001489004">
    <property type="component" value="Unassembled WGS sequence"/>
</dbReference>
<accession>A0AAW1PLW1</accession>
<sequence>MLPSLLINLSQREQVVSKKAKPPPVRQALGDTAPDVSATKLTSVAGPSHPAGPSTPLKPVCTDCDDVLAIDNTIGWQGMLGTDSPTHTHVRHRQQALKSRFLPEKWQEWRQDYAAAAGILFL</sequence>
<proteinExistence type="predicted"/>
<name>A0AAW1PLW1_9CHLO</name>
<reference evidence="2 3" key="1">
    <citation type="journal article" date="2024" name="Nat. Commun.">
        <title>Phylogenomics reveals the evolutionary origins of lichenization in chlorophyte algae.</title>
        <authorList>
            <person name="Puginier C."/>
            <person name="Libourel C."/>
            <person name="Otte J."/>
            <person name="Skaloud P."/>
            <person name="Haon M."/>
            <person name="Grisel S."/>
            <person name="Petersen M."/>
            <person name="Berrin J.G."/>
            <person name="Delaux P.M."/>
            <person name="Dal Grande F."/>
            <person name="Keller J."/>
        </authorList>
    </citation>
    <scope>NUCLEOTIDE SEQUENCE [LARGE SCALE GENOMIC DNA]</scope>
    <source>
        <strain evidence="2 3">SAG 2043</strain>
    </source>
</reference>
<comment type="caution">
    <text evidence="2">The sequence shown here is derived from an EMBL/GenBank/DDBJ whole genome shotgun (WGS) entry which is preliminary data.</text>
</comment>
<dbReference type="AlphaFoldDB" id="A0AAW1PLW1"/>
<evidence type="ECO:0000313" key="2">
    <source>
        <dbReference type="EMBL" id="KAK9810426.1"/>
    </source>
</evidence>